<gene>
    <name evidence="1" type="ORF">RUM44_013662</name>
</gene>
<proteinExistence type="predicted"/>
<evidence type="ECO:0000313" key="1">
    <source>
        <dbReference type="EMBL" id="KAK6641942.1"/>
    </source>
</evidence>
<evidence type="ECO:0000313" key="2">
    <source>
        <dbReference type="Proteomes" id="UP001359485"/>
    </source>
</evidence>
<dbReference type="Proteomes" id="UP001359485">
    <property type="component" value="Unassembled WGS sequence"/>
</dbReference>
<dbReference type="EMBL" id="JAWJWF010000001">
    <property type="protein sequence ID" value="KAK6641942.1"/>
    <property type="molecule type" value="Genomic_DNA"/>
</dbReference>
<reference evidence="1 2" key="1">
    <citation type="submission" date="2023-09" db="EMBL/GenBank/DDBJ databases">
        <title>Genomes of two closely related lineages of the louse Polyplax serrata with different host specificities.</title>
        <authorList>
            <person name="Martinu J."/>
            <person name="Tarabai H."/>
            <person name="Stefka J."/>
            <person name="Hypsa V."/>
        </authorList>
    </citation>
    <scope>NUCLEOTIDE SEQUENCE [LARGE SCALE GENOMIC DNA]</scope>
    <source>
        <strain evidence="1">98ZLc_SE</strain>
    </source>
</reference>
<sequence length="124" mass="14707">MPSHRTRAPITKNTKMCMLVPLKCQQLKQSRAEARLIQGVFAPEDVRLCWFSKLQKHLCQPTKSIKNLRLRIWRVEFSPEDPRWLRYVRDENSSLRVCNGETPVCRRAVEWKEKMKRLVEVASD</sequence>
<accession>A0ABR1BIF9</accession>
<comment type="caution">
    <text evidence="1">The sequence shown here is derived from an EMBL/GenBank/DDBJ whole genome shotgun (WGS) entry which is preliminary data.</text>
</comment>
<protein>
    <submittedName>
        <fullName evidence="1">Uncharacterized protein</fullName>
    </submittedName>
</protein>
<keyword evidence="2" id="KW-1185">Reference proteome</keyword>
<organism evidence="1 2">
    <name type="scientific">Polyplax serrata</name>
    <name type="common">Common mouse louse</name>
    <dbReference type="NCBI Taxonomy" id="468196"/>
    <lineage>
        <taxon>Eukaryota</taxon>
        <taxon>Metazoa</taxon>
        <taxon>Ecdysozoa</taxon>
        <taxon>Arthropoda</taxon>
        <taxon>Hexapoda</taxon>
        <taxon>Insecta</taxon>
        <taxon>Pterygota</taxon>
        <taxon>Neoptera</taxon>
        <taxon>Paraneoptera</taxon>
        <taxon>Psocodea</taxon>
        <taxon>Troctomorpha</taxon>
        <taxon>Phthiraptera</taxon>
        <taxon>Anoplura</taxon>
        <taxon>Polyplacidae</taxon>
        <taxon>Polyplax</taxon>
    </lineage>
</organism>
<name>A0ABR1BIF9_POLSC</name>